<accession>J0WGN5</accession>
<dbReference type="EMBL" id="JH719393">
    <property type="protein sequence ID" value="EJC85176.1"/>
    <property type="molecule type" value="Genomic_DNA"/>
</dbReference>
<dbReference type="HOGENOM" id="CLU_1371251_0_0_5"/>
<reference evidence="2" key="1">
    <citation type="submission" date="2012-02" db="EMBL/GenBank/DDBJ databases">
        <title>Improved High-Quality Draft Sequence of Rhizobium leguminosarum bv. trifolii WSM2297.</title>
        <authorList>
            <consortium name="US DOE Joint Genome Institute"/>
            <person name="Lucas S."/>
            <person name="Han J."/>
            <person name="Lapidus A."/>
            <person name="Cheng J.-F."/>
            <person name="Goodwin L."/>
            <person name="Pitluck S."/>
            <person name="Peters L."/>
            <person name="Ovchinnikova G."/>
            <person name="Zhang X."/>
            <person name="Detter J.C."/>
            <person name="Han C."/>
            <person name="Tapia R."/>
            <person name="Land M."/>
            <person name="Hauser L."/>
            <person name="Kyrpides N."/>
            <person name="Ivanova N."/>
            <person name="Pagani I."/>
            <person name="Brau L."/>
            <person name="Yates R."/>
            <person name="O'Hara G."/>
            <person name="Rui T."/>
            <person name="Howieson J."/>
            <person name="Reeve W."/>
            <person name="Woyke T."/>
        </authorList>
    </citation>
    <scope>NUCLEOTIDE SEQUENCE [LARGE SCALE GENOMIC DNA]</scope>
    <source>
        <strain evidence="2">WSM2297</strain>
    </source>
</reference>
<dbReference type="AlphaFoldDB" id="J0WGN5"/>
<name>J0WGN5_RHILT</name>
<sequence>MSTSLCFGIGAVASLRSSSDAGSSACCQGRSAKRQSCCNAVSWFKRRRAGRGEGLTVKQNAGAASRPGLGGRFFLGRCNINSAWSTVAIMPKYICLAVSPDFLNQTNYAGCIRSPFFVLITRIEHSLPADTIRGYPAASGATSLSLHESPANYLNIIEPAAMRVGSRHGRCRRVSTLRTTLDRRPMLIQRGRDDGKTVR</sequence>
<protein>
    <submittedName>
        <fullName evidence="2">Uncharacterized protein</fullName>
    </submittedName>
</protein>
<proteinExistence type="predicted"/>
<dbReference type="EMBL" id="JH719393">
    <property type="protein sequence ID" value="EJC83231.1"/>
    <property type="molecule type" value="Genomic_DNA"/>
</dbReference>
<dbReference type="Proteomes" id="UP000005732">
    <property type="component" value="Unassembled WGS sequence"/>
</dbReference>
<gene>
    <name evidence="1" type="ORF">Rleg4DRAFT_4972</name>
    <name evidence="2" type="ORF">Rleg4DRAFT_7050</name>
</gene>
<evidence type="ECO:0000313" key="1">
    <source>
        <dbReference type="EMBL" id="EJC83231.1"/>
    </source>
</evidence>
<organism evidence="2">
    <name type="scientific">Rhizobium leguminosarum bv. trifolii WSM2297</name>
    <dbReference type="NCBI Taxonomy" id="754762"/>
    <lineage>
        <taxon>Bacteria</taxon>
        <taxon>Pseudomonadati</taxon>
        <taxon>Pseudomonadota</taxon>
        <taxon>Alphaproteobacteria</taxon>
        <taxon>Hyphomicrobiales</taxon>
        <taxon>Rhizobiaceae</taxon>
        <taxon>Rhizobium/Agrobacterium group</taxon>
        <taxon>Rhizobium</taxon>
    </lineage>
</organism>
<evidence type="ECO:0000313" key="2">
    <source>
        <dbReference type="EMBL" id="EJC85176.1"/>
    </source>
</evidence>